<dbReference type="InterPro" id="IPR006638">
    <property type="entry name" value="Elp3/MiaA/NifB-like_rSAM"/>
</dbReference>
<evidence type="ECO:0000313" key="13">
    <source>
        <dbReference type="Proteomes" id="UP000315439"/>
    </source>
</evidence>
<accession>A0A545U7B5</accession>
<dbReference type="NCBIfam" id="TIGR00539">
    <property type="entry name" value="hemN_rel"/>
    <property type="match status" value="1"/>
</dbReference>
<dbReference type="SUPFAM" id="SSF102114">
    <property type="entry name" value="Radical SAM enzymes"/>
    <property type="match status" value="1"/>
</dbReference>
<dbReference type="InterPro" id="IPR034505">
    <property type="entry name" value="Coproporphyrinogen-III_oxidase"/>
</dbReference>
<comment type="caution">
    <text evidence="12">The sequence shown here is derived from an EMBL/GenBank/DDBJ whole genome shotgun (WGS) entry which is preliminary data.</text>
</comment>
<dbReference type="AlphaFoldDB" id="A0A545U7B5"/>
<evidence type="ECO:0000256" key="2">
    <source>
        <dbReference type="ARBA" id="ARBA00006100"/>
    </source>
</evidence>
<dbReference type="GO" id="GO:0006779">
    <property type="term" value="P:porphyrin-containing compound biosynthetic process"/>
    <property type="evidence" value="ECO:0007669"/>
    <property type="project" value="InterPro"/>
</dbReference>
<sequence>MALTQLPPLSLYIHIPWCVKKCPYCDFNSHQVKNDIPEQAYIDRLLVDLEQEIPQVWGRQLSSIFIGGGTPSLFSAQGFEKLLSGIRALLPFQPDMEITMEANPGTVEAQKFKDFFNAGINRISIGVQSFNNQFLDTLGRIHNGDEATRAFEIARQAGFDNINLDLMYALPNQSDSQAMVDLQKAVALSPEHLSWYQLTLEPNTLFYHQPPPIPDEDSAFDISEQGIEFLRQNGYQQYEVSAYSKNGKHPSVHNLNYWQFGDYLGIGAGAHGKISRADDQTITRKSKKRSPKDYLDADKPIIENARTIPQQELPLEFMMNAMRLKNGVAQELFFGTTGLLIGQVKNAISQAQEQGLLNCSNNQLQPSEQGYRFLNELLAYFMPENFPELAEPNNGKVDKANTIKVTELN</sequence>
<dbReference type="PROSITE" id="PS51918">
    <property type="entry name" value="RADICAL_SAM"/>
    <property type="match status" value="1"/>
</dbReference>
<dbReference type="GO" id="GO:0046872">
    <property type="term" value="F:metal ion binding"/>
    <property type="evidence" value="ECO:0007669"/>
    <property type="project" value="UniProtKB-UniRule"/>
</dbReference>
<dbReference type="SMART" id="SM00729">
    <property type="entry name" value="Elp3"/>
    <property type="match status" value="1"/>
</dbReference>
<dbReference type="PANTHER" id="PTHR13932">
    <property type="entry name" value="COPROPORPHYRINIGEN III OXIDASE"/>
    <property type="match status" value="1"/>
</dbReference>
<gene>
    <name evidence="12" type="primary">hemW</name>
    <name evidence="12" type="ORF">FLL46_19540</name>
</gene>
<comment type="subcellular location">
    <subcellularLocation>
        <location evidence="10">Cytoplasm</location>
    </subcellularLocation>
</comment>
<evidence type="ECO:0000259" key="11">
    <source>
        <dbReference type="PROSITE" id="PS51918"/>
    </source>
</evidence>
<reference evidence="12 13" key="1">
    <citation type="submission" date="2019-07" db="EMBL/GenBank/DDBJ databases">
        <title>Draft genome for Aliikangiella sp. M105.</title>
        <authorList>
            <person name="Wang G."/>
        </authorList>
    </citation>
    <scope>NUCLEOTIDE SEQUENCE [LARGE SCALE GENOMIC DNA]</scope>
    <source>
        <strain evidence="12 13">M105</strain>
    </source>
</reference>
<evidence type="ECO:0000256" key="9">
    <source>
        <dbReference type="ARBA" id="ARBA00023186"/>
    </source>
</evidence>
<dbReference type="RefSeq" id="WP_142933038.1">
    <property type="nucleotide sequence ID" value="NZ_ML660168.1"/>
</dbReference>
<evidence type="ECO:0000256" key="6">
    <source>
        <dbReference type="ARBA" id="ARBA00022723"/>
    </source>
</evidence>
<dbReference type="Gene3D" id="3.20.20.70">
    <property type="entry name" value="Aldolase class I"/>
    <property type="match status" value="1"/>
</dbReference>
<dbReference type="InterPro" id="IPR007197">
    <property type="entry name" value="rSAM"/>
</dbReference>
<dbReference type="InterPro" id="IPR004559">
    <property type="entry name" value="HemW-like"/>
</dbReference>
<dbReference type="Pfam" id="PF04055">
    <property type="entry name" value="Radical_SAM"/>
    <property type="match status" value="1"/>
</dbReference>
<dbReference type="SFLD" id="SFLDF00562">
    <property type="entry name" value="HemN-like__clustered_with_heat"/>
    <property type="match status" value="1"/>
</dbReference>
<name>A0A545U7B5_9GAMM</name>
<comment type="function">
    <text evidence="10">Probably acts as a heme chaperone, transferring heme to an unknown acceptor. Binds one molecule of heme per monomer, possibly covalently. Binds 1 [4Fe-4S] cluster. The cluster is coordinated with 3 cysteines and an exchangeable S-adenosyl-L-methionine.</text>
</comment>
<keyword evidence="10" id="KW-0963">Cytoplasm</keyword>
<evidence type="ECO:0000256" key="3">
    <source>
        <dbReference type="ARBA" id="ARBA00017228"/>
    </source>
</evidence>
<dbReference type="GO" id="GO:0004109">
    <property type="term" value="F:coproporphyrinogen oxidase activity"/>
    <property type="evidence" value="ECO:0007669"/>
    <property type="project" value="InterPro"/>
</dbReference>
<dbReference type="PANTHER" id="PTHR13932:SF5">
    <property type="entry name" value="RADICAL S-ADENOSYL METHIONINE DOMAIN-CONTAINING PROTEIN 1, MITOCHONDRIAL"/>
    <property type="match status" value="1"/>
</dbReference>
<keyword evidence="7 10" id="KW-0408">Iron</keyword>
<dbReference type="Pfam" id="PF06969">
    <property type="entry name" value="HemN_C"/>
    <property type="match status" value="1"/>
</dbReference>
<dbReference type="InterPro" id="IPR058240">
    <property type="entry name" value="rSAM_sf"/>
</dbReference>
<dbReference type="InterPro" id="IPR013785">
    <property type="entry name" value="Aldolase_TIM"/>
</dbReference>
<organism evidence="12 13">
    <name type="scientific">Aliikangiella coralliicola</name>
    <dbReference type="NCBI Taxonomy" id="2592383"/>
    <lineage>
        <taxon>Bacteria</taxon>
        <taxon>Pseudomonadati</taxon>
        <taxon>Pseudomonadota</taxon>
        <taxon>Gammaproteobacteria</taxon>
        <taxon>Oceanospirillales</taxon>
        <taxon>Pleioneaceae</taxon>
        <taxon>Aliikangiella</taxon>
    </lineage>
</organism>
<dbReference type="SFLD" id="SFLDG01065">
    <property type="entry name" value="anaerobic_coproporphyrinogen-I"/>
    <property type="match status" value="1"/>
</dbReference>
<dbReference type="EMBL" id="VIKS01000012">
    <property type="protein sequence ID" value="TQV85361.1"/>
    <property type="molecule type" value="Genomic_DNA"/>
</dbReference>
<dbReference type="Proteomes" id="UP000315439">
    <property type="component" value="Unassembled WGS sequence"/>
</dbReference>
<dbReference type="CDD" id="cd01335">
    <property type="entry name" value="Radical_SAM"/>
    <property type="match status" value="1"/>
</dbReference>
<keyword evidence="6 10" id="KW-0479">Metal-binding</keyword>
<dbReference type="SFLD" id="SFLDF00288">
    <property type="entry name" value="HemN-like__clustered_with_nucl"/>
    <property type="match status" value="1"/>
</dbReference>
<proteinExistence type="inferred from homology"/>
<keyword evidence="4 10" id="KW-0349">Heme</keyword>
<evidence type="ECO:0000256" key="4">
    <source>
        <dbReference type="ARBA" id="ARBA00022617"/>
    </source>
</evidence>
<protein>
    <recommendedName>
        <fullName evidence="3 10">Heme chaperone HemW</fullName>
    </recommendedName>
</protein>
<comment type="similarity">
    <text evidence="2">Belongs to the anaerobic coproporphyrinogen-III oxidase family. HemW subfamily.</text>
</comment>
<keyword evidence="10" id="KW-0004">4Fe-4S</keyword>
<dbReference type="InterPro" id="IPR010723">
    <property type="entry name" value="HemN_C"/>
</dbReference>
<evidence type="ECO:0000313" key="12">
    <source>
        <dbReference type="EMBL" id="TQV85361.1"/>
    </source>
</evidence>
<comment type="cofactor">
    <cofactor evidence="1">
        <name>[4Fe-4S] cluster</name>
        <dbReference type="ChEBI" id="CHEBI:49883"/>
    </cofactor>
</comment>
<dbReference type="SFLD" id="SFLDS00029">
    <property type="entry name" value="Radical_SAM"/>
    <property type="match status" value="1"/>
</dbReference>
<evidence type="ECO:0000256" key="8">
    <source>
        <dbReference type="ARBA" id="ARBA00023014"/>
    </source>
</evidence>
<dbReference type="OrthoDB" id="9808022at2"/>
<evidence type="ECO:0000256" key="1">
    <source>
        <dbReference type="ARBA" id="ARBA00001966"/>
    </source>
</evidence>
<dbReference type="GO" id="GO:0051539">
    <property type="term" value="F:4 iron, 4 sulfur cluster binding"/>
    <property type="evidence" value="ECO:0007669"/>
    <property type="project" value="UniProtKB-UniRule"/>
</dbReference>
<keyword evidence="8 10" id="KW-0411">Iron-sulfur</keyword>
<keyword evidence="13" id="KW-1185">Reference proteome</keyword>
<evidence type="ECO:0000256" key="7">
    <source>
        <dbReference type="ARBA" id="ARBA00023004"/>
    </source>
</evidence>
<feature type="domain" description="Radical SAM core" evidence="11">
    <location>
        <begin position="3"/>
        <end position="236"/>
    </location>
</feature>
<evidence type="ECO:0000256" key="10">
    <source>
        <dbReference type="RuleBase" id="RU364116"/>
    </source>
</evidence>
<evidence type="ECO:0000256" key="5">
    <source>
        <dbReference type="ARBA" id="ARBA00022691"/>
    </source>
</evidence>
<keyword evidence="9 10" id="KW-0143">Chaperone</keyword>
<dbReference type="GO" id="GO:0005737">
    <property type="term" value="C:cytoplasm"/>
    <property type="evidence" value="ECO:0007669"/>
    <property type="project" value="UniProtKB-SubCell"/>
</dbReference>
<keyword evidence="5 10" id="KW-0949">S-adenosyl-L-methionine</keyword>